<evidence type="ECO:0000256" key="1">
    <source>
        <dbReference type="ARBA" id="ARBA00022723"/>
    </source>
</evidence>
<feature type="region of interest" description="Disordered" evidence="8">
    <location>
        <begin position="1"/>
        <end position="61"/>
    </location>
</feature>
<feature type="compositionally biased region" description="Polar residues" evidence="8">
    <location>
        <begin position="346"/>
        <end position="374"/>
    </location>
</feature>
<dbReference type="Proteomes" id="UP001497444">
    <property type="component" value="Chromosome 8"/>
</dbReference>
<dbReference type="InterPro" id="IPR003851">
    <property type="entry name" value="Znf_Dof"/>
</dbReference>
<evidence type="ECO:0000256" key="5">
    <source>
        <dbReference type="ARBA" id="ARBA00023125"/>
    </source>
</evidence>
<dbReference type="PANTHER" id="PTHR31089:SF22">
    <property type="entry name" value="CYCLIC DOF FACTOR 4"/>
    <property type="match status" value="1"/>
</dbReference>
<dbReference type="Pfam" id="PF02701">
    <property type="entry name" value="Zn_ribbon_Dof"/>
    <property type="match status" value="1"/>
</dbReference>
<evidence type="ECO:0000256" key="2">
    <source>
        <dbReference type="ARBA" id="ARBA00022771"/>
    </source>
</evidence>
<accession>A0ABP0XEZ3</accession>
<evidence type="ECO:0000256" key="3">
    <source>
        <dbReference type="ARBA" id="ARBA00022833"/>
    </source>
</evidence>
<feature type="region of interest" description="Disordered" evidence="8">
    <location>
        <begin position="289"/>
        <end position="320"/>
    </location>
</feature>
<evidence type="ECO:0000256" key="6">
    <source>
        <dbReference type="ARBA" id="ARBA00023163"/>
    </source>
</evidence>
<keyword evidence="7" id="KW-0539">Nucleus</keyword>
<dbReference type="PANTHER" id="PTHR31089">
    <property type="entry name" value="CYCLIC DOF FACTOR 2"/>
    <property type="match status" value="1"/>
</dbReference>
<name>A0ABP0XEZ3_9BRYO</name>
<feature type="compositionally biased region" description="Polar residues" evidence="8">
    <location>
        <begin position="132"/>
        <end position="142"/>
    </location>
</feature>
<dbReference type="PROSITE" id="PS01361">
    <property type="entry name" value="ZF_DOF_1"/>
    <property type="match status" value="1"/>
</dbReference>
<keyword evidence="1" id="KW-0479">Metal-binding</keyword>
<keyword evidence="4" id="KW-0805">Transcription regulation</keyword>
<keyword evidence="11" id="KW-1185">Reference proteome</keyword>
<evidence type="ECO:0000259" key="9">
    <source>
        <dbReference type="PROSITE" id="PS50884"/>
    </source>
</evidence>
<keyword evidence="6" id="KW-0804">Transcription</keyword>
<evidence type="ECO:0000313" key="10">
    <source>
        <dbReference type="EMBL" id="CAK9277686.1"/>
    </source>
</evidence>
<proteinExistence type="predicted"/>
<reference evidence="10" key="1">
    <citation type="submission" date="2024-02" db="EMBL/GenBank/DDBJ databases">
        <authorList>
            <consortium name="ELIXIR-Norway"/>
            <consortium name="Elixir Norway"/>
        </authorList>
    </citation>
    <scope>NUCLEOTIDE SEQUENCE</scope>
</reference>
<keyword evidence="5" id="KW-0238">DNA-binding</keyword>
<organism evidence="10 11">
    <name type="scientific">Sphagnum jensenii</name>
    <dbReference type="NCBI Taxonomy" id="128206"/>
    <lineage>
        <taxon>Eukaryota</taxon>
        <taxon>Viridiplantae</taxon>
        <taxon>Streptophyta</taxon>
        <taxon>Embryophyta</taxon>
        <taxon>Bryophyta</taxon>
        <taxon>Sphagnophytina</taxon>
        <taxon>Sphagnopsida</taxon>
        <taxon>Sphagnales</taxon>
        <taxon>Sphagnaceae</taxon>
        <taxon>Sphagnum</taxon>
    </lineage>
</organism>
<evidence type="ECO:0000256" key="7">
    <source>
        <dbReference type="ARBA" id="ARBA00023242"/>
    </source>
</evidence>
<dbReference type="InterPro" id="IPR045174">
    <property type="entry name" value="Dof"/>
</dbReference>
<evidence type="ECO:0000256" key="4">
    <source>
        <dbReference type="ARBA" id="ARBA00023015"/>
    </source>
</evidence>
<evidence type="ECO:0000313" key="11">
    <source>
        <dbReference type="Proteomes" id="UP001497444"/>
    </source>
</evidence>
<keyword evidence="2" id="KW-0863">Zinc-finger</keyword>
<dbReference type="PROSITE" id="PS50884">
    <property type="entry name" value="ZF_DOF_2"/>
    <property type="match status" value="1"/>
</dbReference>
<evidence type="ECO:0000256" key="8">
    <source>
        <dbReference type="SAM" id="MobiDB-lite"/>
    </source>
</evidence>
<feature type="compositionally biased region" description="Low complexity" evidence="8">
    <location>
        <begin position="144"/>
        <end position="154"/>
    </location>
</feature>
<feature type="domain" description="Dof-type" evidence="9">
    <location>
        <begin position="69"/>
        <end position="123"/>
    </location>
</feature>
<feature type="region of interest" description="Disordered" evidence="8">
    <location>
        <begin position="110"/>
        <end position="154"/>
    </location>
</feature>
<keyword evidence="3" id="KW-0862">Zinc</keyword>
<feature type="region of interest" description="Disordered" evidence="8">
    <location>
        <begin position="333"/>
        <end position="380"/>
    </location>
</feature>
<gene>
    <name evidence="10" type="ORF">CSSPJE1EN1_LOCUS23164</name>
</gene>
<feature type="compositionally biased region" description="Gly residues" evidence="8">
    <location>
        <begin position="46"/>
        <end position="55"/>
    </location>
</feature>
<protein>
    <recommendedName>
        <fullName evidence="9">Dof-type domain-containing protein</fullName>
    </recommendedName>
</protein>
<dbReference type="EMBL" id="OZ020103">
    <property type="protein sequence ID" value="CAK9277686.1"/>
    <property type="molecule type" value="Genomic_DNA"/>
</dbReference>
<sequence length="392" mass="42020">MQLSVNSDSADVAGGGAGAQQQQQQQEEQVHGVDAAASSHVSLGGDSAGGGGSPGRGSDHVLERPAKVIPCPRCASMNTKFCYFNNYSVKQPRYFCRQCQRYWTMGGTLRNVPVGGGSRKKSRSQRSEPYHNNRSAATQGGVPSSGTLSSSSSSPALLQQTVGFQQLLMQDVNLPYNMTGYEPQENYLEHLHNPAAGLFYPVMNKTQLMMSPHSDVSTMHAMYAAQGSNPAANHPVVNTNGSSYYCTLNGLELQMNQGDNTIVGQVTQWGNSVPEDHGLQQQAIWNESKHDDGSADLSASEDEHNNIGNSPQDNHLHGKAEGDEACNMLSHLDSENKPSAKEGSLAPNSSSPPHGSSTIDEEGNTPTNGYSTNGYEEGDAVSSIWPDLEFFH</sequence>